<evidence type="ECO:0000256" key="6">
    <source>
        <dbReference type="ARBA" id="ARBA00023016"/>
    </source>
</evidence>
<dbReference type="Gene3D" id="2.60.34.10">
    <property type="entry name" value="Substrate Binding Domain Of DNAk, Chain A, domain 1"/>
    <property type="match status" value="1"/>
</dbReference>
<dbReference type="FunFam" id="1.20.1270.10:FF:000002">
    <property type="entry name" value="Heat shock 70 kDa protein 4"/>
    <property type="match status" value="1"/>
</dbReference>
<dbReference type="SUPFAM" id="SSF100920">
    <property type="entry name" value="Heat shock protein 70kD (HSP70), peptide-binding domain"/>
    <property type="match status" value="1"/>
</dbReference>
<dbReference type="FunFam" id="2.60.34.10:FF:000011">
    <property type="entry name" value="Heat shock protein hsp88"/>
    <property type="match status" value="1"/>
</dbReference>
<dbReference type="EMBL" id="ULHB01000086">
    <property type="protein sequence ID" value="SYW81001.1"/>
    <property type="molecule type" value="Genomic_DNA"/>
</dbReference>
<feature type="compositionally biased region" description="Polar residues" evidence="7">
    <location>
        <begin position="888"/>
        <end position="904"/>
    </location>
</feature>
<feature type="region of interest" description="Disordered" evidence="7">
    <location>
        <begin position="509"/>
        <end position="529"/>
    </location>
</feature>
<feature type="compositionally biased region" description="Acidic residues" evidence="7">
    <location>
        <begin position="854"/>
        <end position="868"/>
    </location>
</feature>
<reference evidence="8" key="1">
    <citation type="submission" date="2018-08" db="EMBL/GenBank/DDBJ databases">
        <authorList>
            <person name="Guldener U."/>
        </authorList>
    </citation>
    <scope>NUCLEOTIDE SEQUENCE</scope>
    <source>
        <strain evidence="8">UB2</strain>
    </source>
</reference>
<dbReference type="InterPro" id="IPR018181">
    <property type="entry name" value="Heat_shock_70_CS"/>
</dbReference>
<dbReference type="Gene3D" id="3.30.30.30">
    <property type="match status" value="1"/>
</dbReference>
<dbReference type="InterPro" id="IPR029047">
    <property type="entry name" value="HSP70_peptide-bd_sf"/>
</dbReference>
<dbReference type="FunFam" id="3.30.420.40:FF:000171">
    <property type="entry name" value="Heat shock 70 kDa protein 4"/>
    <property type="match status" value="2"/>
</dbReference>
<evidence type="ECO:0000256" key="3">
    <source>
        <dbReference type="ARBA" id="ARBA00022490"/>
    </source>
</evidence>
<accession>A0A8H8TRW8</accession>
<evidence type="ECO:0000256" key="2">
    <source>
        <dbReference type="ARBA" id="ARBA00007381"/>
    </source>
</evidence>
<evidence type="ECO:0000256" key="7">
    <source>
        <dbReference type="SAM" id="MobiDB-lite"/>
    </source>
</evidence>
<dbReference type="Gene3D" id="1.20.1270.10">
    <property type="match status" value="1"/>
</dbReference>
<dbReference type="CDD" id="cd24094">
    <property type="entry name" value="ASKHA_NBD_HSP70_ScSse"/>
    <property type="match status" value="1"/>
</dbReference>
<name>A0A8H8TRW8_9BASI</name>
<dbReference type="InterPro" id="IPR043129">
    <property type="entry name" value="ATPase_NBD"/>
</dbReference>
<feature type="region of interest" description="Disordered" evidence="7">
    <location>
        <begin position="753"/>
        <end position="930"/>
    </location>
</feature>
<evidence type="ECO:0000313" key="9">
    <source>
        <dbReference type="Proteomes" id="UP000658997"/>
    </source>
</evidence>
<dbReference type="PANTHER" id="PTHR45639">
    <property type="entry name" value="HSC70CB, ISOFORM G-RELATED"/>
    <property type="match status" value="1"/>
</dbReference>
<comment type="caution">
    <text evidence="8">The sequence shown here is derived from an EMBL/GenBank/DDBJ whole genome shotgun (WGS) entry which is preliminary data.</text>
</comment>
<dbReference type="PROSITE" id="PS01036">
    <property type="entry name" value="HSP70_3"/>
    <property type="match status" value="1"/>
</dbReference>
<organism evidence="8 9">
    <name type="scientific">Ustilago bromivora</name>
    <dbReference type="NCBI Taxonomy" id="307758"/>
    <lineage>
        <taxon>Eukaryota</taxon>
        <taxon>Fungi</taxon>
        <taxon>Dikarya</taxon>
        <taxon>Basidiomycota</taxon>
        <taxon>Ustilaginomycotina</taxon>
        <taxon>Ustilaginomycetes</taxon>
        <taxon>Ustilaginales</taxon>
        <taxon>Ustilaginaceae</taxon>
        <taxon>Ustilago</taxon>
    </lineage>
</organism>
<protein>
    <submittedName>
        <fullName evidence="8">Probable heat shock protein Hsp88</fullName>
    </submittedName>
</protein>
<keyword evidence="5" id="KW-0067">ATP-binding</keyword>
<dbReference type="GO" id="GO:0005634">
    <property type="term" value="C:nucleus"/>
    <property type="evidence" value="ECO:0007669"/>
    <property type="project" value="TreeGrafter"/>
</dbReference>
<keyword evidence="6 8" id="KW-0346">Stress response</keyword>
<dbReference type="InterPro" id="IPR013126">
    <property type="entry name" value="Hsp_70_fam"/>
</dbReference>
<dbReference type="SUPFAM" id="SSF53067">
    <property type="entry name" value="Actin-like ATPase domain"/>
    <property type="match status" value="2"/>
</dbReference>
<gene>
    <name evidence="8" type="ORF">UBRO2_04033</name>
</gene>
<dbReference type="Proteomes" id="UP000658997">
    <property type="component" value="Unassembled WGS sequence"/>
</dbReference>
<dbReference type="SUPFAM" id="SSF100934">
    <property type="entry name" value="Heat shock protein 70kD (HSP70), C-terminal subdomain"/>
    <property type="match status" value="2"/>
</dbReference>
<dbReference type="PANTHER" id="PTHR45639:SF4">
    <property type="entry name" value="HSC70CB, ISOFORM G"/>
    <property type="match status" value="1"/>
</dbReference>
<dbReference type="Gene3D" id="3.30.420.40">
    <property type="match status" value="2"/>
</dbReference>
<dbReference type="GO" id="GO:0140662">
    <property type="term" value="F:ATP-dependent protein folding chaperone"/>
    <property type="evidence" value="ECO:0007669"/>
    <property type="project" value="InterPro"/>
</dbReference>
<keyword evidence="3" id="KW-0963">Cytoplasm</keyword>
<dbReference type="Pfam" id="PF00012">
    <property type="entry name" value="HSP70"/>
    <property type="match status" value="1"/>
</dbReference>
<evidence type="ECO:0000313" key="8">
    <source>
        <dbReference type="EMBL" id="SYW81001.1"/>
    </source>
</evidence>
<keyword evidence="4" id="KW-0547">Nucleotide-binding</keyword>
<dbReference type="Gene3D" id="3.90.640.10">
    <property type="entry name" value="Actin, Chain A, domain 4"/>
    <property type="match status" value="1"/>
</dbReference>
<comment type="similarity">
    <text evidence="2">Belongs to the heat shock protein 70 family.</text>
</comment>
<dbReference type="AlphaFoldDB" id="A0A8H8TRW8"/>
<keyword evidence="9" id="KW-1185">Reference proteome</keyword>
<dbReference type="GO" id="GO:0005829">
    <property type="term" value="C:cytosol"/>
    <property type="evidence" value="ECO:0007669"/>
    <property type="project" value="TreeGrafter"/>
</dbReference>
<dbReference type="InterPro" id="IPR029048">
    <property type="entry name" value="HSP70_C_sf"/>
</dbReference>
<dbReference type="GO" id="GO:0005524">
    <property type="term" value="F:ATP binding"/>
    <property type="evidence" value="ECO:0007669"/>
    <property type="project" value="UniProtKB-KW"/>
</dbReference>
<dbReference type="FunFam" id="3.90.640.10:FF:000004">
    <property type="entry name" value="Heat shock 70 kDa protein 4"/>
    <property type="match status" value="1"/>
</dbReference>
<evidence type="ECO:0000256" key="5">
    <source>
        <dbReference type="ARBA" id="ARBA00022840"/>
    </source>
</evidence>
<dbReference type="FunFam" id="3.30.30.30:FF:000002">
    <property type="entry name" value="Heat shock 70 kDa protein 4"/>
    <property type="match status" value="1"/>
</dbReference>
<proteinExistence type="inferred from homology"/>
<comment type="subcellular location">
    <subcellularLocation>
        <location evidence="1">Cytoplasm</location>
    </subcellularLocation>
</comment>
<evidence type="ECO:0000256" key="4">
    <source>
        <dbReference type="ARBA" id="ARBA00022741"/>
    </source>
</evidence>
<feature type="compositionally biased region" description="Low complexity" evidence="7">
    <location>
        <begin position="758"/>
        <end position="798"/>
    </location>
</feature>
<dbReference type="PRINTS" id="PR00301">
    <property type="entry name" value="HEATSHOCK70"/>
</dbReference>
<sequence>MSSVVGIDVGNASSKIGVARARGVDVIANEVSNRATPSLVSFGQKARALGEAAATAQTSNFKNTIGSLKRLVGRTFQDPEVQKVEKNFINAELVDAKGEVGVKVRLAGDEQVFSATQLLAMYLVKLHDTTSKELGGAGVSDVVLSTPLWFTDAQRRAYLDAAEIAGLNPLRLLNDTTATALGYGITKTDLPDADNPRNVVFCDIGHSSYQVAVVSFSKGQLTVLGTAADRNFGGRDFDRALLLHFANEFKGKYKIDVLSSPKATFRLAAGCERLKKVLSANALAPLNVENLMEDIDASSQLKRDEFEQLIAPLLERVTLPLEAALAQSGLAKHQIHSIEMVGGSSRVPALKERIADFFGKSLSFTSNQDEAVARGCTLSCAVLSPVFKVRDFTIHDATPYSIKVTWDKAADVPDEDTELVVFQPNNPIPSTKILTFYRKENFDLEAHYAAPDQIPQGINPWIGKFSIKGVTPNADGDHSIVKVKARLNLHGVLNFESAYTVEEVEKEEEVPVTDPAAMETDGDNKDAAAPKTEIRKVKKLQRKADLTIVSRFTGGKDVALVAEMKEVEGQLYSNDKLVIDTEDRKNALEEMIYDQRSKLDDRYKLFITPEEKEKYLAALNAQEEWLYSEEGEDANKSAYVERIDALQKIGGPIQFRYSEFQDRPKAASALREAINKYMEMAQSGDDAYSHISQEDKQKVIEKCATVAKWLDDGLYKQSELPKNADPKILSSDMLKKKDGVIYFCHPMYVSPRPPIPIPSSTTKTTNTAASSSNTSSSNTSSRSTSIPTTATTSTAIATGGVGVGGGSEMETQPSSEGLCLTGVSSTPASALDLPSELSDFDADPGPSAQMALSTEEDFEDDEEEDGEVDMPTIPAAVMANDRIRPRSETPSASGSQRNTNSSPLSPRKSAGGRPDRQRRRRNSPQPYDSA</sequence>
<evidence type="ECO:0000256" key="1">
    <source>
        <dbReference type="ARBA" id="ARBA00004496"/>
    </source>
</evidence>